<dbReference type="KEGG" id="cfh:C1707_11995"/>
<protein>
    <submittedName>
        <fullName evidence="2">Uncharacterized protein</fullName>
    </submittedName>
</protein>
<evidence type="ECO:0000313" key="4">
    <source>
        <dbReference type="Proteomes" id="UP000281192"/>
    </source>
</evidence>
<dbReference type="RefSeq" id="WP_101712569.1">
    <property type="nucleotide sequence ID" value="NZ_CP026100.1"/>
</dbReference>
<accession>A0A2N5CVN1</accession>
<gene>
    <name evidence="1" type="ORF">C1707_11995</name>
    <name evidence="2" type="ORF">CFHF_08415</name>
</gene>
<name>A0A2N5CVN1_9CAUL</name>
<sequence length="109" mass="12160">MARTKLNPEFEVEIDGETYVWRLQRTPHWSKDPVERHGMAICVHHVEGKREVVIEFPPGEQPRYGAPQLKAEQVPKKLVAAAIASALQAGWEPWSRGKPVIIAVDANGG</sequence>
<dbReference type="EMBL" id="PJRQ01000015">
    <property type="protein sequence ID" value="PLR17836.1"/>
    <property type="molecule type" value="Genomic_DNA"/>
</dbReference>
<dbReference type="AlphaFoldDB" id="A0A2N5CVN1"/>
<evidence type="ECO:0000313" key="2">
    <source>
        <dbReference type="EMBL" id="PLR17836.1"/>
    </source>
</evidence>
<dbReference type="Proteomes" id="UP000234483">
    <property type="component" value="Unassembled WGS sequence"/>
</dbReference>
<dbReference type="OrthoDB" id="7449482at2"/>
<evidence type="ECO:0000313" key="3">
    <source>
        <dbReference type="Proteomes" id="UP000234483"/>
    </source>
</evidence>
<organism evidence="2 3">
    <name type="scientific">Caulobacter flavus</name>
    <dbReference type="NCBI Taxonomy" id="1679497"/>
    <lineage>
        <taxon>Bacteria</taxon>
        <taxon>Pseudomonadati</taxon>
        <taxon>Pseudomonadota</taxon>
        <taxon>Alphaproteobacteria</taxon>
        <taxon>Caulobacterales</taxon>
        <taxon>Caulobacteraceae</taxon>
        <taxon>Caulobacter</taxon>
    </lineage>
</organism>
<proteinExistence type="predicted"/>
<reference evidence="1 4" key="2">
    <citation type="submission" date="2018-01" db="EMBL/GenBank/DDBJ databases">
        <title>Complete genome sequence of Caulobacter flavus RHGG3.</title>
        <authorList>
            <person name="Yang E."/>
        </authorList>
    </citation>
    <scope>NUCLEOTIDE SEQUENCE [LARGE SCALE GENOMIC DNA]</scope>
    <source>
        <strain evidence="1 4">RHGG3</strain>
    </source>
</reference>
<keyword evidence="4" id="KW-1185">Reference proteome</keyword>
<evidence type="ECO:0000313" key="1">
    <source>
        <dbReference type="EMBL" id="AYV46925.1"/>
    </source>
</evidence>
<reference evidence="2 3" key="1">
    <citation type="submission" date="2017-12" db="EMBL/GenBank/DDBJ databases">
        <title>The genome sequence of Caulobacter flavus CGMCC1 15093.</title>
        <authorList>
            <person name="Gao J."/>
            <person name="Mao X."/>
            <person name="Sun J."/>
        </authorList>
    </citation>
    <scope>NUCLEOTIDE SEQUENCE [LARGE SCALE GENOMIC DNA]</scope>
    <source>
        <strain evidence="2 3">CGMCC1 15093</strain>
    </source>
</reference>
<dbReference type="Proteomes" id="UP000281192">
    <property type="component" value="Chromosome"/>
</dbReference>
<dbReference type="EMBL" id="CP026100">
    <property type="protein sequence ID" value="AYV46925.1"/>
    <property type="molecule type" value="Genomic_DNA"/>
</dbReference>